<dbReference type="Gene3D" id="1.25.40.20">
    <property type="entry name" value="Ankyrin repeat-containing domain"/>
    <property type="match status" value="1"/>
</dbReference>
<dbReference type="Pfam" id="PF13637">
    <property type="entry name" value="Ank_4"/>
    <property type="match status" value="1"/>
</dbReference>
<dbReference type="InterPro" id="IPR050776">
    <property type="entry name" value="Ank_Repeat/CDKN_Inhibitor"/>
</dbReference>
<evidence type="ECO:0000313" key="3">
    <source>
        <dbReference type="EMBL" id="KAF6017795.1"/>
    </source>
</evidence>
<dbReference type="EMBL" id="VXIV02003360">
    <property type="protein sequence ID" value="KAF6017795.1"/>
    <property type="molecule type" value="Genomic_DNA"/>
</dbReference>
<sequence>MEGHLPCLKFLVASAPSATHIVGAVNDQGETPKNMGQQFYKHHVVEYIEGIEWERDHPEEAENLAFPAHIAAYQGDLEHLKMLIENGIVNINERDNKGSTPAHKGVFFD</sequence>
<dbReference type="InterPro" id="IPR002110">
    <property type="entry name" value="Ankyrin_rpt"/>
</dbReference>
<keyword evidence="4" id="KW-1185">Reference proteome</keyword>
<dbReference type="OrthoDB" id="163438at2759"/>
<keyword evidence="2" id="KW-0040">ANK repeat</keyword>
<evidence type="ECO:0000313" key="4">
    <source>
        <dbReference type="Proteomes" id="UP000593567"/>
    </source>
</evidence>
<dbReference type="SUPFAM" id="SSF48403">
    <property type="entry name" value="Ankyrin repeat"/>
    <property type="match status" value="1"/>
</dbReference>
<accession>A0A7J7IVF4</accession>
<dbReference type="InterPro" id="IPR036770">
    <property type="entry name" value="Ankyrin_rpt-contain_sf"/>
</dbReference>
<dbReference type="AlphaFoldDB" id="A0A7J7IVF4"/>
<evidence type="ECO:0000256" key="2">
    <source>
        <dbReference type="ARBA" id="ARBA00023043"/>
    </source>
</evidence>
<dbReference type="Proteomes" id="UP000593567">
    <property type="component" value="Unassembled WGS sequence"/>
</dbReference>
<name>A0A7J7IVF4_BUGNE</name>
<gene>
    <name evidence="3" type="ORF">EB796_023893</name>
</gene>
<reference evidence="3" key="1">
    <citation type="submission" date="2020-06" db="EMBL/GenBank/DDBJ databases">
        <title>Draft genome of Bugula neritina, a colonial animal packing powerful symbionts and potential medicines.</title>
        <authorList>
            <person name="Rayko M."/>
        </authorList>
    </citation>
    <scope>NUCLEOTIDE SEQUENCE [LARGE SCALE GENOMIC DNA]</scope>
    <source>
        <strain evidence="3">Kwan_BN1</strain>
    </source>
</reference>
<dbReference type="PANTHER" id="PTHR24201:SF2">
    <property type="entry name" value="ANKYRIN REPEAT DOMAIN-CONTAINING PROTEIN 42"/>
    <property type="match status" value="1"/>
</dbReference>
<keyword evidence="1" id="KW-0677">Repeat</keyword>
<protein>
    <submittedName>
        <fullName evidence="3">ANKRD42</fullName>
    </submittedName>
</protein>
<comment type="caution">
    <text evidence="3">The sequence shown here is derived from an EMBL/GenBank/DDBJ whole genome shotgun (WGS) entry which is preliminary data.</text>
</comment>
<dbReference type="GO" id="GO:0005634">
    <property type="term" value="C:nucleus"/>
    <property type="evidence" value="ECO:0007669"/>
    <property type="project" value="TreeGrafter"/>
</dbReference>
<organism evidence="3 4">
    <name type="scientific">Bugula neritina</name>
    <name type="common">Brown bryozoan</name>
    <name type="synonym">Sertularia neritina</name>
    <dbReference type="NCBI Taxonomy" id="10212"/>
    <lineage>
        <taxon>Eukaryota</taxon>
        <taxon>Metazoa</taxon>
        <taxon>Spiralia</taxon>
        <taxon>Lophotrochozoa</taxon>
        <taxon>Bryozoa</taxon>
        <taxon>Gymnolaemata</taxon>
        <taxon>Cheilostomatida</taxon>
        <taxon>Flustrina</taxon>
        <taxon>Buguloidea</taxon>
        <taxon>Bugulidae</taxon>
        <taxon>Bugula</taxon>
    </lineage>
</organism>
<evidence type="ECO:0000256" key="1">
    <source>
        <dbReference type="ARBA" id="ARBA00022737"/>
    </source>
</evidence>
<proteinExistence type="predicted"/>
<dbReference type="PANTHER" id="PTHR24201">
    <property type="entry name" value="ANK_REP_REGION DOMAIN-CONTAINING PROTEIN"/>
    <property type="match status" value="1"/>
</dbReference>